<organism evidence="2 3">
    <name type="scientific">Verruconis gallopava</name>
    <dbReference type="NCBI Taxonomy" id="253628"/>
    <lineage>
        <taxon>Eukaryota</taxon>
        <taxon>Fungi</taxon>
        <taxon>Dikarya</taxon>
        <taxon>Ascomycota</taxon>
        <taxon>Pezizomycotina</taxon>
        <taxon>Dothideomycetes</taxon>
        <taxon>Pleosporomycetidae</taxon>
        <taxon>Venturiales</taxon>
        <taxon>Sympoventuriaceae</taxon>
        <taxon>Verruconis</taxon>
    </lineage>
</organism>
<accession>A0A0D2B9V1</accession>
<evidence type="ECO:0000256" key="1">
    <source>
        <dbReference type="SAM" id="Coils"/>
    </source>
</evidence>
<dbReference type="Proteomes" id="UP000053259">
    <property type="component" value="Unassembled WGS sequence"/>
</dbReference>
<evidence type="ECO:0000313" key="3">
    <source>
        <dbReference type="Proteomes" id="UP000053259"/>
    </source>
</evidence>
<gene>
    <name evidence="2" type="ORF">PV09_01893</name>
</gene>
<dbReference type="VEuPathDB" id="FungiDB:PV09_01893"/>
<dbReference type="GeneID" id="27309866"/>
<sequence length="203" mass="22280">PFPSLVSLSQALYLRGLVAAEGKIKMSSVSSFRRKRLASEIEESGSVTILGCEHCLIRGLTCVAMSSSKSVKCANCARKGIKCVDVSWEVLDKTREEAKSAIEENLEELSKLNAMQQKLLAQLSRNRKILKIAESRAKAKAICLMDELEEEEEAERVRNGGHSDGELRELADNLAVFNQTIETREVSNASDSHDGIAIIQADS</sequence>
<evidence type="ECO:0000313" key="2">
    <source>
        <dbReference type="EMBL" id="KIW07994.1"/>
    </source>
</evidence>
<keyword evidence="1" id="KW-0175">Coiled coil</keyword>
<feature type="coiled-coil region" evidence="1">
    <location>
        <begin position="95"/>
        <end position="126"/>
    </location>
</feature>
<evidence type="ECO:0008006" key="4">
    <source>
        <dbReference type="Google" id="ProtNLM"/>
    </source>
</evidence>
<dbReference type="RefSeq" id="XP_016217863.1">
    <property type="nucleotide sequence ID" value="XM_016354851.1"/>
</dbReference>
<dbReference type="HOGENOM" id="CLU_129463_0_0_1"/>
<proteinExistence type="predicted"/>
<dbReference type="InParanoid" id="A0A0D2B9V1"/>
<protein>
    <recommendedName>
        <fullName evidence="4">Zn(2)-C6 fungal-type domain-containing protein</fullName>
    </recommendedName>
</protein>
<dbReference type="OrthoDB" id="3873085at2759"/>
<dbReference type="AlphaFoldDB" id="A0A0D2B9V1"/>
<name>A0A0D2B9V1_9PEZI</name>
<feature type="non-terminal residue" evidence="2">
    <location>
        <position position="1"/>
    </location>
</feature>
<dbReference type="EMBL" id="KN847532">
    <property type="protein sequence ID" value="KIW07994.1"/>
    <property type="molecule type" value="Genomic_DNA"/>
</dbReference>
<reference evidence="2 3" key="1">
    <citation type="submission" date="2015-01" db="EMBL/GenBank/DDBJ databases">
        <title>The Genome Sequence of Ochroconis gallopava CBS43764.</title>
        <authorList>
            <consortium name="The Broad Institute Genomics Platform"/>
            <person name="Cuomo C."/>
            <person name="de Hoog S."/>
            <person name="Gorbushina A."/>
            <person name="Stielow B."/>
            <person name="Teixiera M."/>
            <person name="Abouelleil A."/>
            <person name="Chapman S.B."/>
            <person name="Priest M."/>
            <person name="Young S.K."/>
            <person name="Wortman J."/>
            <person name="Nusbaum C."/>
            <person name="Birren B."/>
        </authorList>
    </citation>
    <scope>NUCLEOTIDE SEQUENCE [LARGE SCALE GENOMIC DNA]</scope>
    <source>
        <strain evidence="2 3">CBS 43764</strain>
    </source>
</reference>
<keyword evidence="3" id="KW-1185">Reference proteome</keyword>